<dbReference type="GO" id="GO:0046872">
    <property type="term" value="F:metal ion binding"/>
    <property type="evidence" value="ECO:0007669"/>
    <property type="project" value="UniProtKB-KW"/>
</dbReference>
<dbReference type="InterPro" id="IPR008930">
    <property type="entry name" value="Terpenoid_cyclase/PrenylTrfase"/>
</dbReference>
<name>A0AAF3EZC0_9BILA</name>
<comment type="similarity">
    <text evidence="2">Belongs to the protein prenyltransferase subunit beta family.</text>
</comment>
<dbReference type="AlphaFoldDB" id="A0AAF3EZC0"/>
<evidence type="ECO:0000256" key="1">
    <source>
        <dbReference type="ARBA" id="ARBA00001947"/>
    </source>
</evidence>
<evidence type="ECO:0000313" key="9">
    <source>
        <dbReference type="Proteomes" id="UP000887575"/>
    </source>
</evidence>
<dbReference type="GO" id="GO:0004662">
    <property type="term" value="F:CAAX-protein geranylgeranyltransferase activity"/>
    <property type="evidence" value="ECO:0007669"/>
    <property type="project" value="TreeGrafter"/>
</dbReference>
<dbReference type="Proteomes" id="UP000887575">
    <property type="component" value="Unassembled WGS sequence"/>
</dbReference>
<reference evidence="10" key="1">
    <citation type="submission" date="2024-02" db="UniProtKB">
        <authorList>
            <consortium name="WormBaseParasite"/>
        </authorList>
    </citation>
    <scope>IDENTIFICATION</scope>
</reference>
<dbReference type="SUPFAM" id="SSF48239">
    <property type="entry name" value="Terpenoid cyclases/Protein prenyltransferases"/>
    <property type="match status" value="1"/>
</dbReference>
<dbReference type="PANTHER" id="PTHR11774:SF4">
    <property type="entry name" value="GERANYLGERANYL TRANSFERASE TYPE-1 SUBUNIT BETA"/>
    <property type="match status" value="1"/>
</dbReference>
<feature type="domain" description="Prenyltransferase alpha-alpha toroid" evidence="8">
    <location>
        <begin position="10"/>
        <end position="260"/>
    </location>
</feature>
<organism evidence="9 10">
    <name type="scientific">Mesorhabditis belari</name>
    <dbReference type="NCBI Taxonomy" id="2138241"/>
    <lineage>
        <taxon>Eukaryota</taxon>
        <taxon>Metazoa</taxon>
        <taxon>Ecdysozoa</taxon>
        <taxon>Nematoda</taxon>
        <taxon>Chromadorea</taxon>
        <taxon>Rhabditida</taxon>
        <taxon>Rhabditina</taxon>
        <taxon>Rhabditomorpha</taxon>
        <taxon>Rhabditoidea</taxon>
        <taxon>Rhabditidae</taxon>
        <taxon>Mesorhabditinae</taxon>
        <taxon>Mesorhabditis</taxon>
    </lineage>
</organism>
<dbReference type="InterPro" id="IPR001330">
    <property type="entry name" value="Prenyltrans"/>
</dbReference>
<keyword evidence="6" id="KW-0677">Repeat</keyword>
<protein>
    <submittedName>
        <fullName evidence="10">Geranylgeranyl transferase type I subunit beta</fullName>
    </submittedName>
</protein>
<evidence type="ECO:0000259" key="8">
    <source>
        <dbReference type="Pfam" id="PF00432"/>
    </source>
</evidence>
<keyword evidence="3" id="KW-0637">Prenyltransferase</keyword>
<dbReference type="GO" id="GO:0005953">
    <property type="term" value="C:CAAX-protein geranylgeranyltransferase complex"/>
    <property type="evidence" value="ECO:0007669"/>
    <property type="project" value="TreeGrafter"/>
</dbReference>
<evidence type="ECO:0000256" key="3">
    <source>
        <dbReference type="ARBA" id="ARBA00022602"/>
    </source>
</evidence>
<keyword evidence="4" id="KW-0808">Transferase</keyword>
<evidence type="ECO:0000256" key="4">
    <source>
        <dbReference type="ARBA" id="ARBA00022679"/>
    </source>
</evidence>
<evidence type="ECO:0000256" key="7">
    <source>
        <dbReference type="ARBA" id="ARBA00022833"/>
    </source>
</evidence>
<dbReference type="InterPro" id="IPR045089">
    <property type="entry name" value="PGGT1B-like"/>
</dbReference>
<dbReference type="WBParaSite" id="MBELARI_LOCUS19555">
    <property type="protein sequence ID" value="MBELARI_LOCUS19555"/>
    <property type="gene ID" value="MBELARI_LOCUS19555"/>
</dbReference>
<evidence type="ECO:0000256" key="5">
    <source>
        <dbReference type="ARBA" id="ARBA00022723"/>
    </source>
</evidence>
<accession>A0AAF3EZC0</accession>
<dbReference type="Pfam" id="PF00432">
    <property type="entry name" value="Prenyltrans"/>
    <property type="match status" value="1"/>
</dbReference>
<dbReference type="Gene3D" id="1.50.10.20">
    <property type="match status" value="1"/>
</dbReference>
<keyword evidence="5" id="KW-0479">Metal-binding</keyword>
<evidence type="ECO:0000313" key="10">
    <source>
        <dbReference type="WBParaSite" id="MBELARI_LOCUS19555"/>
    </source>
</evidence>
<evidence type="ECO:0000256" key="6">
    <source>
        <dbReference type="ARBA" id="ARBA00022737"/>
    </source>
</evidence>
<evidence type="ECO:0000256" key="2">
    <source>
        <dbReference type="ARBA" id="ARBA00010497"/>
    </source>
</evidence>
<proteinExistence type="inferred from homology"/>
<sequence>MFYDSGCPPDACGFKGSGGNTQPINGYDRANLAQTYSALLSLLILDDDISRVDRKAILEAIRLSQRENGCFWSQGNGSESDMRFVFCAVAVCHIFNDFSPINWKTLRSFIRSSMTYDGGIGQGENAEAHGGSTFCAIAALSLSGRLWDESILTQAELTRLIKWAILKQEIGFHGRTGKPDDTCYAFWIGATLKILNAYHLCASSSVRQFLLSTQHNHMGGFSKLCEDGAYPDMLHTYFSLAALSLQGEPTLRSLHPALNISERVYGKLGRISQVDSLVL</sequence>
<keyword evidence="9" id="KW-1185">Reference proteome</keyword>
<dbReference type="PANTHER" id="PTHR11774">
    <property type="entry name" value="GERANYLGERANYL TRANSFERASE TYPE BETA SUBUNIT"/>
    <property type="match status" value="1"/>
</dbReference>
<keyword evidence="7" id="KW-0862">Zinc</keyword>
<comment type="cofactor">
    <cofactor evidence="1">
        <name>Zn(2+)</name>
        <dbReference type="ChEBI" id="CHEBI:29105"/>
    </cofactor>
</comment>